<accession>A0A7S4NNR5</accession>
<dbReference type="EMBL" id="HBKN01019687">
    <property type="protein sequence ID" value="CAE2300213.1"/>
    <property type="molecule type" value="Transcribed_RNA"/>
</dbReference>
<gene>
    <name evidence="1" type="ORF">GTHE00462_LOCUS15532</name>
</gene>
<sequence length="246" mass="27959">MLEQIGKGIHNSMLKCLHGEAKQRCQHCNAATNQYGSNLRAYMYGKKAEALQAWDGRDQRDANNEFNHYKYALVDGAPITSLLEQIGKVSDRDTLALGKNSSFRRILLGLQNIDRDILIGRDIEPREGMQVYFTKEALKRRNLARKVPLGPTAHHWASKNSDRHMPDDVGKIIKVNGNWTCDVLWQNSIEISRGCCCGAMGGKYQRAYHLALFIPPHIDKSPNRLGDQEIQKLYFKEFGTKCEVLK</sequence>
<dbReference type="AlphaFoldDB" id="A0A7S4NNR5"/>
<organism evidence="1">
    <name type="scientific">Guillardia theta</name>
    <name type="common">Cryptophyte</name>
    <name type="synonym">Cryptomonas phi</name>
    <dbReference type="NCBI Taxonomy" id="55529"/>
    <lineage>
        <taxon>Eukaryota</taxon>
        <taxon>Cryptophyceae</taxon>
        <taxon>Pyrenomonadales</taxon>
        <taxon>Geminigeraceae</taxon>
        <taxon>Guillardia</taxon>
    </lineage>
</organism>
<proteinExistence type="predicted"/>
<name>A0A7S4NNR5_GUITH</name>
<reference evidence="1" key="1">
    <citation type="submission" date="2021-01" db="EMBL/GenBank/DDBJ databases">
        <authorList>
            <person name="Corre E."/>
            <person name="Pelletier E."/>
            <person name="Niang G."/>
            <person name="Scheremetjew M."/>
            <person name="Finn R."/>
            <person name="Kale V."/>
            <person name="Holt S."/>
            <person name="Cochrane G."/>
            <person name="Meng A."/>
            <person name="Brown T."/>
            <person name="Cohen L."/>
        </authorList>
    </citation>
    <scope>NUCLEOTIDE SEQUENCE</scope>
    <source>
        <strain evidence="1">CCMP 2712</strain>
    </source>
</reference>
<protein>
    <submittedName>
        <fullName evidence="1">Uncharacterized protein</fullName>
    </submittedName>
</protein>
<evidence type="ECO:0000313" key="1">
    <source>
        <dbReference type="EMBL" id="CAE2300213.1"/>
    </source>
</evidence>